<dbReference type="EMBL" id="LKMD01000104">
    <property type="protein sequence ID" value="PIA94099.1"/>
    <property type="molecule type" value="Genomic_DNA"/>
</dbReference>
<dbReference type="InterPro" id="IPR005123">
    <property type="entry name" value="Oxoglu/Fe-dep_dioxygenase_dom"/>
</dbReference>
<comment type="similarity">
    <text evidence="1 4">Belongs to the iron/ascorbate-dependent oxidoreductase family.</text>
</comment>
<dbReference type="SUPFAM" id="SSF51197">
    <property type="entry name" value="Clavaminate synthase-like"/>
    <property type="match status" value="1"/>
</dbReference>
<evidence type="ECO:0000256" key="3">
    <source>
        <dbReference type="ARBA" id="ARBA00023004"/>
    </source>
</evidence>
<dbReference type="Proteomes" id="UP000230605">
    <property type="component" value="Chromosome 6"/>
</dbReference>
<evidence type="ECO:0000256" key="2">
    <source>
        <dbReference type="ARBA" id="ARBA00022723"/>
    </source>
</evidence>
<dbReference type="Pfam" id="PF03171">
    <property type="entry name" value="2OG-FeII_Oxy"/>
    <property type="match status" value="1"/>
</dbReference>
<gene>
    <name evidence="7" type="ORF">CB0940_07996</name>
    <name evidence="8" type="ORF">RHO25_009196</name>
</gene>
<feature type="region of interest" description="Disordered" evidence="5">
    <location>
        <begin position="1"/>
        <end position="20"/>
    </location>
</feature>
<sequence>MGSIEEQPHEDFDFQDLPPFPNDVPQAPLLRISLQKLLSGDTQEDEKLWRACCDLGFFYLDLRGGNSTNNNTSSETQQDVLPIEGDALLSNAEDLFTLAQDVFDLPVEEKASYDMMGENSYFGYKGYGAGVIDKKGTKDRNEFWNISKDDILGLSERLRNPEILTKEETRGLIKEYMLRSHALVTLILGHLNQKLGLPEGKLESLHRLKSRSGDQMRWVKSPPQEVSDRQAALGEHTDFGSVTVLFNRLGGLQVLPPAGLEGMKEEWAFVKPLKGHCVVNLGDAMVKFSAGILRSNLHRVVNPPGAQQDSTRFSLVYFNRPEDEVILKVLDGSEMIDAKRKENPAVDDGEPVTAKQWILNRAMGRRAGGDWSKGQGTDQERIEKRDSGVAAT</sequence>
<feature type="compositionally biased region" description="Basic and acidic residues" evidence="5">
    <location>
        <begin position="1"/>
        <end position="12"/>
    </location>
</feature>
<name>A0A2G5HNF6_CERBT</name>
<dbReference type="GO" id="GO:0044283">
    <property type="term" value="P:small molecule biosynthetic process"/>
    <property type="evidence" value="ECO:0007669"/>
    <property type="project" value="UniProtKB-ARBA"/>
</dbReference>
<dbReference type="GO" id="GO:0016491">
    <property type="term" value="F:oxidoreductase activity"/>
    <property type="evidence" value="ECO:0007669"/>
    <property type="project" value="UniProtKB-KW"/>
</dbReference>
<dbReference type="Gene3D" id="2.60.120.330">
    <property type="entry name" value="B-lactam Antibiotic, Isopenicillin N Synthase, Chain"/>
    <property type="match status" value="1"/>
</dbReference>
<accession>A0A2G5HNF6</accession>
<protein>
    <submittedName>
        <fullName evidence="7">1-aminocyclopropane-1-carboxylate oxidase</fullName>
    </submittedName>
</protein>
<dbReference type="Pfam" id="PF14226">
    <property type="entry name" value="DIOX_N"/>
    <property type="match status" value="1"/>
</dbReference>
<evidence type="ECO:0000256" key="5">
    <source>
        <dbReference type="SAM" id="MobiDB-lite"/>
    </source>
</evidence>
<evidence type="ECO:0000313" key="9">
    <source>
        <dbReference type="Proteomes" id="UP000230605"/>
    </source>
</evidence>
<evidence type="ECO:0000256" key="4">
    <source>
        <dbReference type="RuleBase" id="RU003682"/>
    </source>
</evidence>
<dbReference type="AlphaFoldDB" id="A0A2G5HNF6"/>
<feature type="compositionally biased region" description="Basic and acidic residues" evidence="5">
    <location>
        <begin position="378"/>
        <end position="392"/>
    </location>
</feature>
<feature type="region of interest" description="Disordered" evidence="5">
    <location>
        <begin position="365"/>
        <end position="392"/>
    </location>
</feature>
<dbReference type="FunFam" id="2.60.120.330:FF:000045">
    <property type="entry name" value="Oxidoreductase, 2OG-Fe(II) oxygenase family, putative"/>
    <property type="match status" value="1"/>
</dbReference>
<evidence type="ECO:0000256" key="1">
    <source>
        <dbReference type="ARBA" id="ARBA00008056"/>
    </source>
</evidence>
<dbReference type="InterPro" id="IPR027443">
    <property type="entry name" value="IPNS-like_sf"/>
</dbReference>
<evidence type="ECO:0000313" key="8">
    <source>
        <dbReference type="EMBL" id="WPB04550.1"/>
    </source>
</evidence>
<dbReference type="InterPro" id="IPR050295">
    <property type="entry name" value="Plant_2OG-oxidoreductases"/>
</dbReference>
<dbReference type="PROSITE" id="PS51471">
    <property type="entry name" value="FE2OG_OXY"/>
    <property type="match status" value="1"/>
</dbReference>
<keyword evidence="10" id="KW-1185">Reference proteome</keyword>
<dbReference type="InterPro" id="IPR044861">
    <property type="entry name" value="IPNS-like_FE2OG_OXY"/>
</dbReference>
<dbReference type="PANTHER" id="PTHR47991">
    <property type="entry name" value="OXOGLUTARATE/IRON-DEPENDENT DIOXYGENASE"/>
    <property type="match status" value="1"/>
</dbReference>
<dbReference type="Proteomes" id="UP001302367">
    <property type="component" value="Chromosome 6"/>
</dbReference>
<dbReference type="OrthoDB" id="288590at2759"/>
<feature type="domain" description="Fe2OG dioxygenase" evidence="6">
    <location>
        <begin position="212"/>
        <end position="321"/>
    </location>
</feature>
<reference evidence="7 9" key="1">
    <citation type="submission" date="2015-10" db="EMBL/GenBank/DDBJ databases">
        <title>The cercosporin biosynthetic gene cluster was horizontally transferred to several fungal lineages and shown to be expanded in Cercospora beticola based on microsynteny with recipient genomes.</title>
        <authorList>
            <person name="De Jonge R."/>
            <person name="Ebert M.K."/>
            <person name="Suttle J.C."/>
            <person name="Jurick Ii W.M."/>
            <person name="Secor G.A."/>
            <person name="Thomma B.P."/>
            <person name="Van De Peer Y."/>
            <person name="Bolton M.D."/>
        </authorList>
    </citation>
    <scope>NUCLEOTIDE SEQUENCE [LARGE SCALE GENOMIC DNA]</scope>
    <source>
        <strain evidence="7 9">09-40</strain>
    </source>
</reference>
<evidence type="ECO:0000259" key="6">
    <source>
        <dbReference type="PROSITE" id="PS51471"/>
    </source>
</evidence>
<dbReference type="GO" id="GO:0046872">
    <property type="term" value="F:metal ion binding"/>
    <property type="evidence" value="ECO:0007669"/>
    <property type="project" value="UniProtKB-KW"/>
</dbReference>
<proteinExistence type="inferred from homology"/>
<keyword evidence="2 4" id="KW-0479">Metal-binding</keyword>
<organism evidence="7 9">
    <name type="scientific">Cercospora beticola</name>
    <name type="common">Sugarbeet leaf spot fungus</name>
    <dbReference type="NCBI Taxonomy" id="122368"/>
    <lineage>
        <taxon>Eukaryota</taxon>
        <taxon>Fungi</taxon>
        <taxon>Dikarya</taxon>
        <taxon>Ascomycota</taxon>
        <taxon>Pezizomycotina</taxon>
        <taxon>Dothideomycetes</taxon>
        <taxon>Dothideomycetidae</taxon>
        <taxon>Mycosphaerellales</taxon>
        <taxon>Mycosphaerellaceae</taxon>
        <taxon>Cercospora</taxon>
    </lineage>
</organism>
<evidence type="ECO:0000313" key="10">
    <source>
        <dbReference type="Proteomes" id="UP001302367"/>
    </source>
</evidence>
<dbReference type="InterPro" id="IPR026992">
    <property type="entry name" value="DIOX_N"/>
</dbReference>
<dbReference type="EMBL" id="CP134189">
    <property type="protein sequence ID" value="WPB04550.1"/>
    <property type="molecule type" value="Genomic_DNA"/>
</dbReference>
<reference evidence="8 10" key="2">
    <citation type="submission" date="2023-09" db="EMBL/GenBank/DDBJ databases">
        <title>Complete-Gapless Cercospora beticola genome.</title>
        <authorList>
            <person name="Wyatt N.A."/>
            <person name="Spanner R.E."/>
            <person name="Bolton M.D."/>
        </authorList>
    </citation>
    <scope>NUCLEOTIDE SEQUENCE [LARGE SCALE GENOMIC DNA]</scope>
    <source>
        <strain evidence="8">Cb09-40</strain>
    </source>
</reference>
<keyword evidence="3 4" id="KW-0408">Iron</keyword>
<keyword evidence="4" id="KW-0560">Oxidoreductase</keyword>
<evidence type="ECO:0000313" key="7">
    <source>
        <dbReference type="EMBL" id="PIA94099.1"/>
    </source>
</evidence>